<dbReference type="Gene3D" id="3.40.50.300">
    <property type="entry name" value="P-loop containing nucleotide triphosphate hydrolases"/>
    <property type="match status" value="1"/>
</dbReference>
<keyword evidence="3 4" id="KW-0808">Transferase</keyword>
<name>S8C9K2_9LAMI</name>
<dbReference type="GO" id="GO:0005739">
    <property type="term" value="C:mitochondrion"/>
    <property type="evidence" value="ECO:0007669"/>
    <property type="project" value="TreeGrafter"/>
</dbReference>
<proteinExistence type="inferred from homology"/>
<dbReference type="GO" id="GO:0005524">
    <property type="term" value="F:ATP binding"/>
    <property type="evidence" value="ECO:0007669"/>
    <property type="project" value="InterPro"/>
</dbReference>
<dbReference type="PANTHER" id="PTHR42684:SF3">
    <property type="entry name" value="ADENOSYLMETHIONINE-8-AMINO-7-OXONONANOATE AMINOTRANSFERASE"/>
    <property type="match status" value="1"/>
</dbReference>
<dbReference type="SUPFAM" id="SSF52540">
    <property type="entry name" value="P-loop containing nucleoside triphosphate hydrolases"/>
    <property type="match status" value="1"/>
</dbReference>
<dbReference type="CDD" id="cd03109">
    <property type="entry name" value="DTBS"/>
    <property type="match status" value="1"/>
</dbReference>
<reference evidence="4 5" key="1">
    <citation type="journal article" date="2013" name="BMC Genomics">
        <title>The miniature genome of a carnivorous plant Genlisea aurea contains a low number of genes and short non-coding sequences.</title>
        <authorList>
            <person name="Leushkin E.V."/>
            <person name="Sutormin R.A."/>
            <person name="Nabieva E.R."/>
            <person name="Penin A.A."/>
            <person name="Kondrashov A.S."/>
            <person name="Logacheva M.D."/>
        </authorList>
    </citation>
    <scope>NUCLEOTIDE SEQUENCE [LARGE SCALE GENOMIC DNA]</scope>
</reference>
<dbReference type="GO" id="GO:0000287">
    <property type="term" value="F:magnesium ion binding"/>
    <property type="evidence" value="ECO:0007669"/>
    <property type="project" value="InterPro"/>
</dbReference>
<dbReference type="InterPro" id="IPR015424">
    <property type="entry name" value="PyrdxlP-dep_Trfase"/>
</dbReference>
<accession>S8C9K2</accession>
<dbReference type="Proteomes" id="UP000015453">
    <property type="component" value="Unassembled WGS sequence"/>
</dbReference>
<evidence type="ECO:0000256" key="2">
    <source>
        <dbReference type="ARBA" id="ARBA00022576"/>
    </source>
</evidence>
<feature type="non-terminal residue" evidence="4">
    <location>
        <position position="1"/>
    </location>
</feature>
<dbReference type="GO" id="GO:0004015">
    <property type="term" value="F:adenosylmethionine-8-amino-7-oxononanoate transaminase activity"/>
    <property type="evidence" value="ECO:0007669"/>
    <property type="project" value="TreeGrafter"/>
</dbReference>
<protein>
    <submittedName>
        <fullName evidence="4">Adenosylmethionine-8-amino-7-oxononanoate aminotransferase</fullName>
    </submittedName>
</protein>
<dbReference type="Gene3D" id="3.90.1150.10">
    <property type="entry name" value="Aspartate Aminotransferase, domain 1"/>
    <property type="match status" value="1"/>
</dbReference>
<dbReference type="Gene3D" id="3.40.640.10">
    <property type="entry name" value="Type I PLP-dependent aspartate aminotransferase-like (Major domain)"/>
    <property type="match status" value="1"/>
</dbReference>
<dbReference type="InterPro" id="IPR015422">
    <property type="entry name" value="PyrdxlP-dep_Trfase_small"/>
</dbReference>
<organism evidence="4 5">
    <name type="scientific">Genlisea aurea</name>
    <dbReference type="NCBI Taxonomy" id="192259"/>
    <lineage>
        <taxon>Eukaryota</taxon>
        <taxon>Viridiplantae</taxon>
        <taxon>Streptophyta</taxon>
        <taxon>Embryophyta</taxon>
        <taxon>Tracheophyta</taxon>
        <taxon>Spermatophyta</taxon>
        <taxon>Magnoliopsida</taxon>
        <taxon>eudicotyledons</taxon>
        <taxon>Gunneridae</taxon>
        <taxon>Pentapetalae</taxon>
        <taxon>asterids</taxon>
        <taxon>lamiids</taxon>
        <taxon>Lamiales</taxon>
        <taxon>Lentibulariaceae</taxon>
        <taxon>Genlisea</taxon>
    </lineage>
</organism>
<evidence type="ECO:0000313" key="4">
    <source>
        <dbReference type="EMBL" id="EPS63470.1"/>
    </source>
</evidence>
<dbReference type="GO" id="GO:0009102">
    <property type="term" value="P:biotin biosynthetic process"/>
    <property type="evidence" value="ECO:0007669"/>
    <property type="project" value="UniProtKB-UniPathway"/>
</dbReference>
<dbReference type="AlphaFoldDB" id="S8C9K2"/>
<dbReference type="SUPFAM" id="SSF53383">
    <property type="entry name" value="PLP-dependent transferases"/>
    <property type="match status" value="1"/>
</dbReference>
<dbReference type="EMBL" id="AUSU01005461">
    <property type="protein sequence ID" value="EPS63470.1"/>
    <property type="molecule type" value="Genomic_DNA"/>
</dbReference>
<dbReference type="PANTHER" id="PTHR42684">
    <property type="entry name" value="ADENOSYLMETHIONINE-8-AMINO-7-OXONONANOATE AMINOTRANSFERASE"/>
    <property type="match status" value="1"/>
</dbReference>
<comment type="similarity">
    <text evidence="1">Belongs to the class-III pyridoxal-phosphate-dependent aminotransferase family.</text>
</comment>
<evidence type="ECO:0000256" key="1">
    <source>
        <dbReference type="ARBA" id="ARBA00008954"/>
    </source>
</evidence>
<dbReference type="InterPro" id="IPR015421">
    <property type="entry name" value="PyrdxlP-dep_Trfase_major"/>
</dbReference>
<evidence type="ECO:0000256" key="3">
    <source>
        <dbReference type="ARBA" id="ARBA00022679"/>
    </source>
</evidence>
<keyword evidence="2 4" id="KW-0032">Aminotransferase</keyword>
<feature type="non-terminal residue" evidence="4">
    <location>
        <position position="420"/>
    </location>
</feature>
<dbReference type="GO" id="GO:0004141">
    <property type="term" value="F:dethiobiotin synthase activity"/>
    <property type="evidence" value="ECO:0007669"/>
    <property type="project" value="InterPro"/>
</dbReference>
<dbReference type="InterPro" id="IPR004472">
    <property type="entry name" value="DTB_synth_BioD"/>
</dbReference>
<gene>
    <name evidence="4" type="ORF">M569_11312</name>
</gene>
<sequence>EYPLTYPIYTVWGSNTSLGKTLVSAGLSITFLSSTSETFSKKRFLYVKPLQTGFPDDSDSRFVYTKFCDYFTRSADEKEFRPRSELVCLTMHAWKAAVSPHLAAENEQAFVEDSQVLDMLKRSLSGAFGGAPGLQDMCVIETAGGVASPGPAGTLQCDLYRPLRLPAILVGDGRLGGISGTISAYETLKLRGYDVTAVIFEDYGLKNEVPLLSYFRDRIPVLVLPSIPTVMSDNLIEWFQKSQPVFGALSEIMFSDFQERVHQLRRMPKQACDIFWWPFTQHGLVPEDKVTVIDSRCGENFSILKHRSFDFVSQQFDACASWWTQGPDATLQIELARDMGYASARYGHVMFPENVYQPSLELAELLLEGVGKGWASRVYFSDNGSTAVEVALKMAFRKFLFDNGFIVGNADENYQCFDLK</sequence>
<dbReference type="UniPathway" id="UPA00078"/>
<dbReference type="InterPro" id="IPR027417">
    <property type="entry name" value="P-loop_NTPase"/>
</dbReference>
<dbReference type="HAMAP" id="MF_00336">
    <property type="entry name" value="BioD"/>
    <property type="match status" value="1"/>
</dbReference>
<dbReference type="OrthoDB" id="425114at2759"/>
<dbReference type="Pfam" id="PF13500">
    <property type="entry name" value="AAA_26"/>
    <property type="match status" value="1"/>
</dbReference>
<keyword evidence="5" id="KW-1185">Reference proteome</keyword>
<evidence type="ECO:0000313" key="5">
    <source>
        <dbReference type="Proteomes" id="UP000015453"/>
    </source>
</evidence>
<comment type="caution">
    <text evidence="4">The sequence shown here is derived from an EMBL/GenBank/DDBJ whole genome shotgun (WGS) entry which is preliminary data.</text>
</comment>